<organism evidence="3">
    <name type="scientific">viral metagenome</name>
    <dbReference type="NCBI Taxonomy" id="1070528"/>
    <lineage>
        <taxon>unclassified sequences</taxon>
        <taxon>metagenomes</taxon>
        <taxon>organismal metagenomes</taxon>
    </lineage>
</organism>
<proteinExistence type="predicted"/>
<reference evidence="3" key="1">
    <citation type="journal article" date="2020" name="Nature">
        <title>Giant virus diversity and host interactions through global metagenomics.</title>
        <authorList>
            <person name="Schulz F."/>
            <person name="Roux S."/>
            <person name="Paez-Espino D."/>
            <person name="Jungbluth S."/>
            <person name="Walsh D.A."/>
            <person name="Denef V.J."/>
            <person name="McMahon K.D."/>
            <person name="Konstantinidis K.T."/>
            <person name="Eloe-Fadrosh E.A."/>
            <person name="Kyrpides N.C."/>
            <person name="Woyke T."/>
        </authorList>
    </citation>
    <scope>NUCLEOTIDE SEQUENCE</scope>
    <source>
        <strain evidence="3">GVMAG-M-3300020565-3</strain>
    </source>
</reference>
<keyword evidence="1" id="KW-0540">Nuclease</keyword>
<dbReference type="GO" id="GO:0004518">
    <property type="term" value="F:nuclease activity"/>
    <property type="evidence" value="ECO:0007669"/>
    <property type="project" value="UniProtKB-KW"/>
</dbReference>
<dbReference type="InterPro" id="IPR007346">
    <property type="entry name" value="Endonuclease-I"/>
</dbReference>
<dbReference type="AlphaFoldDB" id="A0A6C0CDP1"/>
<evidence type="ECO:0000313" key="3">
    <source>
        <dbReference type="EMBL" id="QHT02262.1"/>
    </source>
</evidence>
<evidence type="ECO:0000256" key="2">
    <source>
        <dbReference type="ARBA" id="ARBA00022801"/>
    </source>
</evidence>
<dbReference type="InterPro" id="IPR044925">
    <property type="entry name" value="His-Me_finger_sf"/>
</dbReference>
<keyword evidence="2" id="KW-0378">Hydrolase</keyword>
<dbReference type="PANTHER" id="PTHR33607">
    <property type="entry name" value="ENDONUCLEASE-1"/>
    <property type="match status" value="1"/>
</dbReference>
<dbReference type="Pfam" id="PF04231">
    <property type="entry name" value="Endonuclease_1"/>
    <property type="match status" value="1"/>
</dbReference>
<dbReference type="PANTHER" id="PTHR33607:SF2">
    <property type="entry name" value="ENDONUCLEASE-1"/>
    <property type="match status" value="1"/>
</dbReference>
<evidence type="ECO:0000256" key="1">
    <source>
        <dbReference type="ARBA" id="ARBA00022722"/>
    </source>
</evidence>
<protein>
    <submittedName>
        <fullName evidence="3">Uncharacterized protein</fullName>
    </submittedName>
</protein>
<dbReference type="EMBL" id="MN739391">
    <property type="protein sequence ID" value="QHT02262.1"/>
    <property type="molecule type" value="Genomic_DNA"/>
</dbReference>
<dbReference type="SUPFAM" id="SSF54060">
    <property type="entry name" value="His-Me finger endonucleases"/>
    <property type="match status" value="1"/>
</dbReference>
<sequence length="218" mass="26105">MYKGKHLLLILITITSNMRFVRGFAYTNIIKKTILQDTKMPSIYLENSFFGDIYASGASGDPKFKNKFFSAEHIFPQSLLNNKHTNDMHNIIKTLNTLNVNRSNYMFVEDTKVNMKDKNWAELDFGNYVNHKNKVFVPNDYSRGFISRAILYMCWEYDYSHKKVIDTDLLIKWYFQHPPLKEERYHNEIIHRIQRKHNIFITNYFKKNNVIIKFINKL</sequence>
<name>A0A6C0CDP1_9ZZZZ</name>
<dbReference type="GO" id="GO:0016787">
    <property type="term" value="F:hydrolase activity"/>
    <property type="evidence" value="ECO:0007669"/>
    <property type="project" value="UniProtKB-KW"/>
</dbReference>
<accession>A0A6C0CDP1</accession>